<dbReference type="EMBL" id="GBXM01100735">
    <property type="protein sequence ID" value="JAH07842.1"/>
    <property type="molecule type" value="Transcribed_RNA"/>
</dbReference>
<reference evidence="2" key="2">
    <citation type="journal article" date="2015" name="Fish Shellfish Immunol.">
        <title>Early steps in the European eel (Anguilla anguilla)-Vibrio vulnificus interaction in the gills: Role of the RtxA13 toxin.</title>
        <authorList>
            <person name="Callol A."/>
            <person name="Pajuelo D."/>
            <person name="Ebbesson L."/>
            <person name="Teles M."/>
            <person name="MacKenzie S."/>
            <person name="Amaro C."/>
        </authorList>
    </citation>
    <scope>NUCLEOTIDE SEQUENCE</scope>
</reference>
<dbReference type="AlphaFoldDB" id="A0A0E9PUB0"/>
<sequence length="40" mass="4314">MRTMNSLTEPDLCSPVASSVDNSHGQTLLVPQLNKTSNQV</sequence>
<feature type="region of interest" description="Disordered" evidence="1">
    <location>
        <begin position="1"/>
        <end position="40"/>
    </location>
</feature>
<protein>
    <submittedName>
        <fullName evidence="2">Uncharacterized protein</fullName>
    </submittedName>
</protein>
<reference evidence="2" key="1">
    <citation type="submission" date="2014-11" db="EMBL/GenBank/DDBJ databases">
        <authorList>
            <person name="Amaro Gonzalez C."/>
        </authorList>
    </citation>
    <scope>NUCLEOTIDE SEQUENCE</scope>
</reference>
<organism evidence="2">
    <name type="scientific">Anguilla anguilla</name>
    <name type="common">European freshwater eel</name>
    <name type="synonym">Muraena anguilla</name>
    <dbReference type="NCBI Taxonomy" id="7936"/>
    <lineage>
        <taxon>Eukaryota</taxon>
        <taxon>Metazoa</taxon>
        <taxon>Chordata</taxon>
        <taxon>Craniata</taxon>
        <taxon>Vertebrata</taxon>
        <taxon>Euteleostomi</taxon>
        <taxon>Actinopterygii</taxon>
        <taxon>Neopterygii</taxon>
        <taxon>Teleostei</taxon>
        <taxon>Anguilliformes</taxon>
        <taxon>Anguillidae</taxon>
        <taxon>Anguilla</taxon>
    </lineage>
</organism>
<evidence type="ECO:0000313" key="2">
    <source>
        <dbReference type="EMBL" id="JAH07842.1"/>
    </source>
</evidence>
<feature type="compositionally biased region" description="Polar residues" evidence="1">
    <location>
        <begin position="16"/>
        <end position="26"/>
    </location>
</feature>
<proteinExistence type="predicted"/>
<accession>A0A0E9PUB0</accession>
<evidence type="ECO:0000256" key="1">
    <source>
        <dbReference type="SAM" id="MobiDB-lite"/>
    </source>
</evidence>
<name>A0A0E9PUB0_ANGAN</name>